<comment type="caution">
    <text evidence="2">The sequence shown here is derived from an EMBL/GenBank/DDBJ whole genome shotgun (WGS) entry which is preliminary data.</text>
</comment>
<reference evidence="2 3" key="1">
    <citation type="submission" date="2019-11" db="EMBL/GenBank/DDBJ databases">
        <title>Characterization of Elizabethkingia argenteiflava sp. nov., isolated from inner surface of Soybean Pods.</title>
        <authorList>
            <person name="Mo S."/>
        </authorList>
    </citation>
    <scope>NUCLEOTIDE SEQUENCE [LARGE SCALE GENOMIC DNA]</scope>
    <source>
        <strain evidence="2 3">YB22</strain>
    </source>
</reference>
<name>A0A845PU42_9FLAO</name>
<feature type="domain" description="Arm DNA-binding" evidence="1">
    <location>
        <begin position="8"/>
        <end position="62"/>
    </location>
</feature>
<gene>
    <name evidence="2" type="ORF">GNY06_04070</name>
</gene>
<dbReference type="AlphaFoldDB" id="A0A845PU42"/>
<proteinExistence type="predicted"/>
<organism evidence="2 3">
    <name type="scientific">Elizabethkingia argenteiflava</name>
    <dbReference type="NCBI Taxonomy" id="2681556"/>
    <lineage>
        <taxon>Bacteria</taxon>
        <taxon>Pseudomonadati</taxon>
        <taxon>Bacteroidota</taxon>
        <taxon>Flavobacteriia</taxon>
        <taxon>Flavobacteriales</taxon>
        <taxon>Weeksellaceae</taxon>
        <taxon>Elizabethkingia</taxon>
    </lineage>
</organism>
<evidence type="ECO:0000313" key="2">
    <source>
        <dbReference type="EMBL" id="NAW50593.1"/>
    </source>
</evidence>
<protein>
    <recommendedName>
        <fullName evidence="1">Arm DNA-binding domain-containing protein</fullName>
    </recommendedName>
</protein>
<dbReference type="InterPro" id="IPR035386">
    <property type="entry name" value="Arm-DNA-bind_5"/>
</dbReference>
<evidence type="ECO:0000259" key="1">
    <source>
        <dbReference type="Pfam" id="PF17293"/>
    </source>
</evidence>
<dbReference type="Proteomes" id="UP000553459">
    <property type="component" value="Unassembled WGS sequence"/>
</dbReference>
<sequence length="148" mass="17149">MQSPFLFEKRQAKKDESLPVYCRITIDRKEAHFGMKKNINPKLWNVKEGKATGKSAESSEINVRRFKNNSLFQQLLSEFIDVKREEENSELIRPNKISKEYKIEQNDLTEEQYDLLTESFNGGEKGAILTHILNARKIAISPLSFSLL</sequence>
<dbReference type="EMBL" id="JAAABJ010000366">
    <property type="protein sequence ID" value="NAW50593.1"/>
    <property type="molecule type" value="Genomic_DNA"/>
</dbReference>
<keyword evidence="3" id="KW-1185">Reference proteome</keyword>
<dbReference type="Pfam" id="PF17293">
    <property type="entry name" value="Arm-DNA-bind_5"/>
    <property type="match status" value="1"/>
</dbReference>
<accession>A0A845PU42</accession>
<evidence type="ECO:0000313" key="3">
    <source>
        <dbReference type="Proteomes" id="UP000553459"/>
    </source>
</evidence>